<name>A0A1U7JL32_9HYPH</name>
<evidence type="ECO:0000259" key="1">
    <source>
        <dbReference type="PROSITE" id="PS50883"/>
    </source>
</evidence>
<dbReference type="Pfam" id="PF00990">
    <property type="entry name" value="GGDEF"/>
    <property type="match status" value="1"/>
</dbReference>
<comment type="caution">
    <text evidence="3">The sequence shown here is derived from an EMBL/GenBank/DDBJ whole genome shotgun (WGS) entry which is preliminary data.</text>
</comment>
<dbReference type="Gene3D" id="3.30.70.270">
    <property type="match status" value="1"/>
</dbReference>
<reference evidence="3 4" key="1">
    <citation type="submission" date="2016-03" db="EMBL/GenBank/DDBJ databases">
        <title>Genome sequence of Nesiotobacter sp. nov., a moderately halophilic alphaproteobacterium isolated from the Yellow Sea, China.</title>
        <authorList>
            <person name="Zhang G."/>
            <person name="Zhang R."/>
        </authorList>
    </citation>
    <scope>NUCLEOTIDE SEQUENCE [LARGE SCALE GENOMIC DNA]</scope>
    <source>
        <strain evidence="3 4">WB1-6</strain>
    </source>
</reference>
<dbReference type="Proteomes" id="UP000185783">
    <property type="component" value="Unassembled WGS sequence"/>
</dbReference>
<dbReference type="InterPro" id="IPR029787">
    <property type="entry name" value="Nucleotide_cyclase"/>
</dbReference>
<dbReference type="RefSeq" id="WP_028480073.1">
    <property type="nucleotide sequence ID" value="NZ_LVVZ01000005.1"/>
</dbReference>
<dbReference type="SMART" id="SM00267">
    <property type="entry name" value="GGDEF"/>
    <property type="match status" value="1"/>
</dbReference>
<dbReference type="CDD" id="cd01949">
    <property type="entry name" value="GGDEF"/>
    <property type="match status" value="1"/>
</dbReference>
<dbReference type="STRING" id="197461.A3843_03655"/>
<dbReference type="InterPro" id="IPR052155">
    <property type="entry name" value="Biofilm_reg_signaling"/>
</dbReference>
<dbReference type="InterPro" id="IPR035919">
    <property type="entry name" value="EAL_sf"/>
</dbReference>
<dbReference type="InterPro" id="IPR000160">
    <property type="entry name" value="GGDEF_dom"/>
</dbReference>
<organism evidence="3 4">
    <name type="scientific">Pseudovibrio exalbescens</name>
    <dbReference type="NCBI Taxonomy" id="197461"/>
    <lineage>
        <taxon>Bacteria</taxon>
        <taxon>Pseudomonadati</taxon>
        <taxon>Pseudomonadota</taxon>
        <taxon>Alphaproteobacteria</taxon>
        <taxon>Hyphomicrobiales</taxon>
        <taxon>Stappiaceae</taxon>
        <taxon>Pseudovibrio</taxon>
    </lineage>
</organism>
<dbReference type="InterPro" id="IPR043128">
    <property type="entry name" value="Rev_trsase/Diguanyl_cyclase"/>
</dbReference>
<dbReference type="EMBL" id="LVVZ01000005">
    <property type="protein sequence ID" value="OKL45427.1"/>
    <property type="molecule type" value="Genomic_DNA"/>
</dbReference>
<dbReference type="NCBIfam" id="TIGR00254">
    <property type="entry name" value="GGDEF"/>
    <property type="match status" value="1"/>
</dbReference>
<feature type="domain" description="GGDEF" evidence="2">
    <location>
        <begin position="334"/>
        <end position="466"/>
    </location>
</feature>
<gene>
    <name evidence="3" type="ORF">A3843_03655</name>
</gene>
<dbReference type="PROSITE" id="PS50887">
    <property type="entry name" value="GGDEF"/>
    <property type="match status" value="1"/>
</dbReference>
<accession>A0A1U7JL32</accession>
<sequence length="736" mass="81553">MTLSFRQFQEYSKVHPQGQSSADLEFITATLQTLELFYQQPVRYLCFGSGYILAPDLSQTPLTMPTPWLEGTCGTECPAGASSFTTELETHPEAMAPVHHGDQVIGALVLLPSEEPHPPGRQSTEYLTRYARILGECLAPDLTTEWQTDVDFDINRQTSGFLSRHQTRDCHQPVAGCPTAQNTPFLFEAHPAPTVLVEKYTLRLMEVNHAARQLLSLTMPGGHITHLNEIYRFSTSRNDETESTDLETLHGYEQAVVGTTRGQHPTEHELTITEVFDGQRECLLISITDHVDRTLEAEDAKRIAATDTLTGLKNRLAFEQGLEGAFHTASHSDSQIGILLIDIDHLKLVNDTLGHECGDSLLQTIGQRLKTLENRGHMVTRLGGDEFALLLSNTTCAEVRRVLKLVPELINQPVDLNNDIIRPTASIGAACYPKHAPNAAELRKCADVALYAAKNRGRNKVRLYSSTLRYKRQRCASLNHQLRKAIDTHEINAAYLPVLNLRTNCVEHLSAQPVFANRPTRIGTNATLFDYMADHSLAASLFRETLTTVLADSRYLTTESGTAVSISVPTPVSTLCRNTFCSDLARTVAAAKVQPDRLILDIEEKSISPRNFEEVMKRLQSLLSEGFRVGLANFGNGIASLSYLSQLQLTYIKMEAPMIERLNANRSGRGLLRAGFSFAEQLSLPIIATNLRSDVQEWTFDQLGGTFGQRGGVGAALTLQQLLNFHSAEDLRNQHA</sequence>
<dbReference type="PANTHER" id="PTHR44757:SF2">
    <property type="entry name" value="BIOFILM ARCHITECTURE MAINTENANCE PROTEIN MBAA"/>
    <property type="match status" value="1"/>
</dbReference>
<keyword evidence="4" id="KW-1185">Reference proteome</keyword>
<dbReference type="AlphaFoldDB" id="A0A1U7JL32"/>
<dbReference type="SUPFAM" id="SSF141868">
    <property type="entry name" value="EAL domain-like"/>
    <property type="match status" value="1"/>
</dbReference>
<dbReference type="PROSITE" id="PS50883">
    <property type="entry name" value="EAL"/>
    <property type="match status" value="1"/>
</dbReference>
<dbReference type="PANTHER" id="PTHR44757">
    <property type="entry name" value="DIGUANYLATE CYCLASE DGCP"/>
    <property type="match status" value="1"/>
</dbReference>
<dbReference type="Pfam" id="PF00563">
    <property type="entry name" value="EAL"/>
    <property type="match status" value="1"/>
</dbReference>
<feature type="domain" description="EAL" evidence="1">
    <location>
        <begin position="475"/>
        <end position="730"/>
    </location>
</feature>
<dbReference type="SMART" id="SM00052">
    <property type="entry name" value="EAL"/>
    <property type="match status" value="1"/>
</dbReference>
<dbReference type="Gene3D" id="3.20.20.450">
    <property type="entry name" value="EAL domain"/>
    <property type="match status" value="1"/>
</dbReference>
<proteinExistence type="predicted"/>
<dbReference type="SUPFAM" id="SSF55073">
    <property type="entry name" value="Nucleotide cyclase"/>
    <property type="match status" value="1"/>
</dbReference>
<evidence type="ECO:0000259" key="2">
    <source>
        <dbReference type="PROSITE" id="PS50887"/>
    </source>
</evidence>
<evidence type="ECO:0000313" key="3">
    <source>
        <dbReference type="EMBL" id="OKL45427.1"/>
    </source>
</evidence>
<evidence type="ECO:0000313" key="4">
    <source>
        <dbReference type="Proteomes" id="UP000185783"/>
    </source>
</evidence>
<protein>
    <submittedName>
        <fullName evidence="3">Uncharacterized protein</fullName>
    </submittedName>
</protein>
<dbReference type="InterPro" id="IPR001633">
    <property type="entry name" value="EAL_dom"/>
</dbReference>